<feature type="transmembrane region" description="Helical" evidence="4">
    <location>
        <begin position="231"/>
        <end position="254"/>
    </location>
</feature>
<dbReference type="EMBL" id="JBBNOP010000001">
    <property type="protein sequence ID" value="MEQ3361406.1"/>
    <property type="molecule type" value="Genomic_DNA"/>
</dbReference>
<feature type="transmembrane region" description="Helical" evidence="4">
    <location>
        <begin position="160"/>
        <end position="181"/>
    </location>
</feature>
<dbReference type="PRINTS" id="PR00038">
    <property type="entry name" value="HTHLUXR"/>
</dbReference>
<feature type="transmembrane region" description="Helical" evidence="4">
    <location>
        <begin position="266"/>
        <end position="286"/>
    </location>
</feature>
<dbReference type="InterPro" id="IPR000792">
    <property type="entry name" value="Tscrpt_reg_LuxR_C"/>
</dbReference>
<feature type="transmembrane region" description="Helical" evidence="4">
    <location>
        <begin position="353"/>
        <end position="375"/>
    </location>
</feature>
<feature type="transmembrane region" description="Helical" evidence="4">
    <location>
        <begin position="327"/>
        <end position="347"/>
    </location>
</feature>
<evidence type="ECO:0000313" key="7">
    <source>
        <dbReference type="Proteomes" id="UP001487305"/>
    </source>
</evidence>
<keyword evidence="4" id="KW-0812">Transmembrane</keyword>
<keyword evidence="4" id="KW-0472">Membrane</keyword>
<accession>A0ABV1J8J4</accession>
<feature type="transmembrane region" description="Helical" evidence="4">
    <location>
        <begin position="208"/>
        <end position="225"/>
    </location>
</feature>
<dbReference type="PROSITE" id="PS50043">
    <property type="entry name" value="HTH_LUXR_2"/>
    <property type="match status" value="1"/>
</dbReference>
<evidence type="ECO:0000313" key="6">
    <source>
        <dbReference type="EMBL" id="MEQ3361406.1"/>
    </source>
</evidence>
<protein>
    <submittedName>
        <fullName evidence="6">LuxR C-terminal-related transcriptional regulator</fullName>
    </submittedName>
</protein>
<gene>
    <name evidence="6" type="ORF">AAA083_00290</name>
</gene>
<dbReference type="PROSITE" id="PS00622">
    <property type="entry name" value="HTH_LUXR_1"/>
    <property type="match status" value="1"/>
</dbReference>
<keyword evidence="1" id="KW-0805">Transcription regulation</keyword>
<proteinExistence type="predicted"/>
<sequence length="499" mass="54080">MASKLGLHVKGKTVFSIRWLGAAFAFAWAWLAVFGNQSVFYPPGAKLSLFIGFALALLALRFAPGAMQSLSDKVVVPLACSVLTLVTFVLCAATVWSLIDVDWITLSLSMGLAGFCLALIVRCWMGLYATRKTDAMTIAILMALIFSAVLYYVLWIVKPLYWGIGWMAFPPCCLVAFYLCTPRDSCEVSSRIVVEALVMQRRGLRARIVLLGSVFLAAGFCYGVLDATSEASFAFSPIGMGLVNLAAVFVLWMIFSRKSGSTIIQYVCLGLLAIFAVLFVVGGAGTDIAMSIIMGAVISLALFLAMVLCIDVSVTFGADLGVMCGRVGLSSVVCLVGGCGIAFAASVQSVVSLPLFVLVFIFVVTLFALGAILLCSPTWIAYELSDGASDELESTIIEDIKRGFSASIEPGIEQDIPVAGGDEVDVRQLSNRVEEIARLYDFSPRQTEIFTYLTRGHKADFIANKLFISPNTVRTHTANIYRKLEIHTHQELLNFFYGE</sequence>
<dbReference type="Gene3D" id="1.10.10.10">
    <property type="entry name" value="Winged helix-like DNA-binding domain superfamily/Winged helix DNA-binding domain"/>
    <property type="match status" value="1"/>
</dbReference>
<comment type="caution">
    <text evidence="6">The sequence shown here is derived from an EMBL/GenBank/DDBJ whole genome shotgun (WGS) entry which is preliminary data.</text>
</comment>
<keyword evidence="7" id="KW-1185">Reference proteome</keyword>
<keyword evidence="2" id="KW-0238">DNA-binding</keyword>
<dbReference type="CDD" id="cd06170">
    <property type="entry name" value="LuxR_C_like"/>
    <property type="match status" value="1"/>
</dbReference>
<dbReference type="PANTHER" id="PTHR44688:SF16">
    <property type="entry name" value="DNA-BINDING TRANSCRIPTIONAL ACTIVATOR DEVR_DOSR"/>
    <property type="match status" value="1"/>
</dbReference>
<feature type="domain" description="HTH luxR-type" evidence="5">
    <location>
        <begin position="435"/>
        <end position="499"/>
    </location>
</feature>
<dbReference type="InterPro" id="IPR016032">
    <property type="entry name" value="Sig_transdc_resp-reg_C-effctor"/>
</dbReference>
<dbReference type="Proteomes" id="UP001487305">
    <property type="component" value="Unassembled WGS sequence"/>
</dbReference>
<feature type="transmembrane region" description="Helical" evidence="4">
    <location>
        <begin position="136"/>
        <end position="154"/>
    </location>
</feature>
<evidence type="ECO:0000259" key="5">
    <source>
        <dbReference type="PROSITE" id="PS50043"/>
    </source>
</evidence>
<feature type="transmembrane region" description="Helical" evidence="4">
    <location>
        <begin position="75"/>
        <end position="97"/>
    </location>
</feature>
<name>A0ABV1J8J4_9ACTN</name>
<dbReference type="PANTHER" id="PTHR44688">
    <property type="entry name" value="DNA-BINDING TRANSCRIPTIONAL ACTIVATOR DEVR_DOSR"/>
    <property type="match status" value="1"/>
</dbReference>
<evidence type="ECO:0000256" key="1">
    <source>
        <dbReference type="ARBA" id="ARBA00023015"/>
    </source>
</evidence>
<dbReference type="SUPFAM" id="SSF46894">
    <property type="entry name" value="C-terminal effector domain of the bipartite response regulators"/>
    <property type="match status" value="1"/>
</dbReference>
<organism evidence="6 7">
    <name type="scientific">Raoultibacter massiliensis</name>
    <dbReference type="NCBI Taxonomy" id="1852371"/>
    <lineage>
        <taxon>Bacteria</taxon>
        <taxon>Bacillati</taxon>
        <taxon>Actinomycetota</taxon>
        <taxon>Coriobacteriia</taxon>
        <taxon>Eggerthellales</taxon>
        <taxon>Eggerthellaceae</taxon>
        <taxon>Raoultibacter</taxon>
    </lineage>
</organism>
<dbReference type="SMART" id="SM00421">
    <property type="entry name" value="HTH_LUXR"/>
    <property type="match status" value="1"/>
</dbReference>
<keyword evidence="4" id="KW-1133">Transmembrane helix</keyword>
<dbReference type="Pfam" id="PF00196">
    <property type="entry name" value="GerE"/>
    <property type="match status" value="1"/>
</dbReference>
<feature type="transmembrane region" description="Helical" evidence="4">
    <location>
        <begin position="292"/>
        <end position="315"/>
    </location>
</feature>
<evidence type="ECO:0000256" key="2">
    <source>
        <dbReference type="ARBA" id="ARBA00023125"/>
    </source>
</evidence>
<feature type="transmembrane region" description="Helical" evidence="4">
    <location>
        <begin position="45"/>
        <end position="63"/>
    </location>
</feature>
<evidence type="ECO:0000256" key="3">
    <source>
        <dbReference type="ARBA" id="ARBA00023163"/>
    </source>
</evidence>
<reference evidence="6 7" key="1">
    <citation type="submission" date="2024-04" db="EMBL/GenBank/DDBJ databases">
        <title>Human intestinal bacterial collection.</title>
        <authorList>
            <person name="Pauvert C."/>
            <person name="Hitch T.C.A."/>
            <person name="Clavel T."/>
        </authorList>
    </citation>
    <scope>NUCLEOTIDE SEQUENCE [LARGE SCALE GENOMIC DNA]</scope>
    <source>
        <strain evidence="6 7">CLA-KB-H42</strain>
    </source>
</reference>
<dbReference type="RefSeq" id="WP_102375645.1">
    <property type="nucleotide sequence ID" value="NZ_DBFADM010000002.1"/>
</dbReference>
<keyword evidence="3" id="KW-0804">Transcription</keyword>
<feature type="transmembrane region" description="Helical" evidence="4">
    <location>
        <begin position="103"/>
        <end position="124"/>
    </location>
</feature>
<dbReference type="InterPro" id="IPR036388">
    <property type="entry name" value="WH-like_DNA-bd_sf"/>
</dbReference>
<evidence type="ECO:0000256" key="4">
    <source>
        <dbReference type="SAM" id="Phobius"/>
    </source>
</evidence>